<feature type="region of interest" description="Disordered" evidence="1">
    <location>
        <begin position="1"/>
        <end position="24"/>
    </location>
</feature>
<proteinExistence type="predicted"/>
<evidence type="ECO:0000313" key="3">
    <source>
        <dbReference type="Proteomes" id="UP001630127"/>
    </source>
</evidence>
<sequence>MQHAPLGAPSGKAKDSPISHASCSIIDSPNLNTSPWAAIQSASSPAEVLVDNVKASKQVADTEHGKEVCSGLDTHDKQAPSTSEHTHVDISIVECFQDQSTMQTLSIPAIAVQEIGFSNASVSIMEDIAPVLMQPSSDTFQ</sequence>
<evidence type="ECO:0000313" key="2">
    <source>
        <dbReference type="EMBL" id="KAL3516177.1"/>
    </source>
</evidence>
<dbReference type="Proteomes" id="UP001630127">
    <property type="component" value="Unassembled WGS sequence"/>
</dbReference>
<name>A0ABD2Z9M2_9GENT</name>
<comment type="caution">
    <text evidence="2">The sequence shown here is derived from an EMBL/GenBank/DDBJ whole genome shotgun (WGS) entry which is preliminary data.</text>
</comment>
<feature type="region of interest" description="Disordered" evidence="1">
    <location>
        <begin position="60"/>
        <end position="84"/>
    </location>
</feature>
<gene>
    <name evidence="2" type="ORF">ACH5RR_023079</name>
</gene>
<dbReference type="EMBL" id="JBJUIK010000010">
    <property type="protein sequence ID" value="KAL3516177.1"/>
    <property type="molecule type" value="Genomic_DNA"/>
</dbReference>
<protein>
    <submittedName>
        <fullName evidence="2">Uncharacterized protein</fullName>
    </submittedName>
</protein>
<reference evidence="2 3" key="1">
    <citation type="submission" date="2024-11" db="EMBL/GenBank/DDBJ databases">
        <title>A near-complete genome assembly of Cinchona calisaya.</title>
        <authorList>
            <person name="Lian D.C."/>
            <person name="Zhao X.W."/>
            <person name="Wei L."/>
        </authorList>
    </citation>
    <scope>NUCLEOTIDE SEQUENCE [LARGE SCALE GENOMIC DNA]</scope>
    <source>
        <tissue evidence="2">Nenye</tissue>
    </source>
</reference>
<dbReference type="AlphaFoldDB" id="A0ABD2Z9M2"/>
<evidence type="ECO:0000256" key="1">
    <source>
        <dbReference type="SAM" id="MobiDB-lite"/>
    </source>
</evidence>
<accession>A0ABD2Z9M2</accession>
<organism evidence="2 3">
    <name type="scientific">Cinchona calisaya</name>
    <dbReference type="NCBI Taxonomy" id="153742"/>
    <lineage>
        <taxon>Eukaryota</taxon>
        <taxon>Viridiplantae</taxon>
        <taxon>Streptophyta</taxon>
        <taxon>Embryophyta</taxon>
        <taxon>Tracheophyta</taxon>
        <taxon>Spermatophyta</taxon>
        <taxon>Magnoliopsida</taxon>
        <taxon>eudicotyledons</taxon>
        <taxon>Gunneridae</taxon>
        <taxon>Pentapetalae</taxon>
        <taxon>asterids</taxon>
        <taxon>lamiids</taxon>
        <taxon>Gentianales</taxon>
        <taxon>Rubiaceae</taxon>
        <taxon>Cinchonoideae</taxon>
        <taxon>Cinchoneae</taxon>
        <taxon>Cinchona</taxon>
    </lineage>
</organism>
<keyword evidence="3" id="KW-1185">Reference proteome</keyword>